<reference evidence="5 6" key="1">
    <citation type="journal article" date="2020" name="Biotechnol. Biofuels">
        <title>New insights from the biogas microbiome by comprehensive genome-resolved metagenomics of nearly 1600 species originating from multiple anaerobic digesters.</title>
        <authorList>
            <person name="Campanaro S."/>
            <person name="Treu L."/>
            <person name="Rodriguez-R L.M."/>
            <person name="Kovalovszki A."/>
            <person name="Ziels R.M."/>
            <person name="Maus I."/>
            <person name="Zhu X."/>
            <person name="Kougias P.G."/>
            <person name="Basile A."/>
            <person name="Luo G."/>
            <person name="Schluter A."/>
            <person name="Konstantinidis K.T."/>
            <person name="Angelidaki I."/>
        </authorList>
    </citation>
    <scope>NUCLEOTIDE SEQUENCE [LARGE SCALE GENOMIC DNA]</scope>
    <source>
        <strain evidence="5">AS06rmzACSIP_421</strain>
    </source>
</reference>
<dbReference type="GO" id="GO:0015031">
    <property type="term" value="P:protein transport"/>
    <property type="evidence" value="ECO:0007669"/>
    <property type="project" value="InterPro"/>
</dbReference>
<evidence type="ECO:0008006" key="7">
    <source>
        <dbReference type="Google" id="ProtNLM"/>
    </source>
</evidence>
<evidence type="ECO:0000313" key="6">
    <source>
        <dbReference type="Proteomes" id="UP000554004"/>
    </source>
</evidence>
<protein>
    <recommendedName>
        <fullName evidence="7">PPIase</fullName>
    </recommendedName>
</protein>
<accession>A0A847ETU5</accession>
<dbReference type="Proteomes" id="UP000554004">
    <property type="component" value="Unassembled WGS sequence"/>
</dbReference>
<dbReference type="Pfam" id="PF05697">
    <property type="entry name" value="Trigger_N"/>
    <property type="match status" value="1"/>
</dbReference>
<proteinExistence type="predicted"/>
<sequence>MDTKYTRKDINEYTHEFELTIPFESFNHSYELMLKDYSKDLDLKGFRKGKVPSNLVSPQVKEVVKYETFEKLAPLYINTAVEKENLVPIAPYEFKEIPKFLENLDIPFTITVTTMPKFTLGNMKKVKVTKEVASVDEKEIDQAIEELKTSQKTETKEVNDAWAKEIGKVIGEETITTLKELREKIKSALQVQKEHYQMHKMQDEALKLAIKESKIEIPQPAVDFEASEREKAFNEDMKSRGVSIDDFLKANNITIEKMRELWQMDAKEAIESDVFLSLFAETKEVQVSDEELEEKIESIKKERPDADQSVFSNLEWREYVKRVEVKEKAFRLFIEEVLGKEFLDSHN</sequence>
<dbReference type="Pfam" id="PF05698">
    <property type="entry name" value="Trigger_C"/>
    <property type="match status" value="1"/>
</dbReference>
<evidence type="ECO:0000259" key="4">
    <source>
        <dbReference type="Pfam" id="PF05698"/>
    </source>
</evidence>
<evidence type="ECO:0000313" key="5">
    <source>
        <dbReference type="EMBL" id="NLE31165.1"/>
    </source>
</evidence>
<dbReference type="GO" id="GO:0006457">
    <property type="term" value="P:protein folding"/>
    <property type="evidence" value="ECO:0007669"/>
    <property type="project" value="InterPro"/>
</dbReference>
<feature type="domain" description="Trigger factor ribosome-binding bacterial" evidence="3">
    <location>
        <begin position="4"/>
        <end position="147"/>
    </location>
</feature>
<organism evidence="5 6">
    <name type="scientific">Candidatus Dojkabacteria bacterium</name>
    <dbReference type="NCBI Taxonomy" id="2099670"/>
    <lineage>
        <taxon>Bacteria</taxon>
        <taxon>Candidatus Dojkabacteria</taxon>
    </lineage>
</organism>
<dbReference type="InterPro" id="IPR036611">
    <property type="entry name" value="Trigger_fac_ribosome-bd_sf"/>
</dbReference>
<dbReference type="Gene3D" id="3.30.70.1050">
    <property type="entry name" value="Trigger factor ribosome-binding domain"/>
    <property type="match status" value="1"/>
</dbReference>
<dbReference type="Gene3D" id="1.10.3120.10">
    <property type="entry name" value="Trigger factor, C-terminal domain"/>
    <property type="match status" value="1"/>
</dbReference>
<dbReference type="InterPro" id="IPR008881">
    <property type="entry name" value="Trigger_fac_ribosome-bd_bac"/>
</dbReference>
<dbReference type="InterPro" id="IPR027304">
    <property type="entry name" value="Trigger_fact/SurA_dom_sf"/>
</dbReference>
<feature type="domain" description="Trigger factor C-terminal" evidence="4">
    <location>
        <begin position="177"/>
        <end position="332"/>
    </location>
</feature>
<name>A0A847ETU5_9BACT</name>
<dbReference type="InterPro" id="IPR008880">
    <property type="entry name" value="Trigger_fac_C"/>
</dbReference>
<evidence type="ECO:0000259" key="3">
    <source>
        <dbReference type="Pfam" id="PF05697"/>
    </source>
</evidence>
<dbReference type="SUPFAM" id="SSF102735">
    <property type="entry name" value="Trigger factor ribosome-binding domain"/>
    <property type="match status" value="1"/>
</dbReference>
<comment type="caution">
    <text evidence="5">The sequence shown here is derived from an EMBL/GenBank/DDBJ whole genome shotgun (WGS) entry which is preliminary data.</text>
</comment>
<evidence type="ECO:0000256" key="1">
    <source>
        <dbReference type="ARBA" id="ARBA00023110"/>
    </source>
</evidence>
<keyword evidence="2" id="KW-0413">Isomerase</keyword>
<evidence type="ECO:0000256" key="2">
    <source>
        <dbReference type="ARBA" id="ARBA00023235"/>
    </source>
</evidence>
<dbReference type="GO" id="GO:0003755">
    <property type="term" value="F:peptidyl-prolyl cis-trans isomerase activity"/>
    <property type="evidence" value="ECO:0007669"/>
    <property type="project" value="UniProtKB-KW"/>
</dbReference>
<dbReference type="SUPFAM" id="SSF109998">
    <property type="entry name" value="Triger factor/SurA peptide-binding domain-like"/>
    <property type="match status" value="1"/>
</dbReference>
<dbReference type="EMBL" id="JAAZAL010000102">
    <property type="protein sequence ID" value="NLE31165.1"/>
    <property type="molecule type" value="Genomic_DNA"/>
</dbReference>
<gene>
    <name evidence="5" type="ORF">GX618_02735</name>
</gene>
<dbReference type="InterPro" id="IPR037041">
    <property type="entry name" value="Trigger_fac_C_sf"/>
</dbReference>
<keyword evidence="1" id="KW-0697">Rotamase</keyword>
<dbReference type="AlphaFoldDB" id="A0A847ETU5"/>